<dbReference type="PANTHER" id="PTHR12128:SF21">
    <property type="entry name" value="N-ACETYLNEURAMINATE LYASE"/>
    <property type="match status" value="1"/>
</dbReference>
<evidence type="ECO:0000256" key="9">
    <source>
        <dbReference type="ARBA" id="ARBA00023277"/>
    </source>
</evidence>
<protein>
    <recommendedName>
        <fullName evidence="5">N-acetylneuraminate lyase</fullName>
        <ecNumber evidence="5">4.1.3.3</ecNumber>
    </recommendedName>
</protein>
<dbReference type="GO" id="GO:0005737">
    <property type="term" value="C:cytoplasm"/>
    <property type="evidence" value="ECO:0007669"/>
    <property type="project" value="UniProtKB-SubCell"/>
</dbReference>
<keyword evidence="6" id="KW-0963">Cytoplasm</keyword>
<dbReference type="SMART" id="SM01130">
    <property type="entry name" value="DHDPS"/>
    <property type="match status" value="1"/>
</dbReference>
<feature type="domain" description="ZSWIM3 N-terminal" evidence="12">
    <location>
        <begin position="5"/>
        <end position="116"/>
    </location>
</feature>
<dbReference type="Proteomes" id="UP001353858">
    <property type="component" value="Unassembled WGS sequence"/>
</dbReference>
<evidence type="ECO:0000313" key="14">
    <source>
        <dbReference type="Proteomes" id="UP001353858"/>
    </source>
</evidence>
<comment type="subunit">
    <text evidence="4">Homotetramer.</text>
</comment>
<feature type="region of interest" description="Disordered" evidence="11">
    <location>
        <begin position="114"/>
        <end position="157"/>
    </location>
</feature>
<dbReference type="EMBL" id="JARPUR010000001">
    <property type="protein sequence ID" value="KAK4885262.1"/>
    <property type="molecule type" value="Genomic_DNA"/>
</dbReference>
<name>A0AAN7Q7X3_9COLE</name>
<comment type="pathway">
    <text evidence="2">Amino-sugar metabolism; N-acetylneuraminate degradation.</text>
</comment>
<keyword evidence="9" id="KW-0119">Carbohydrate metabolism</keyword>
<dbReference type="InterPro" id="IPR048325">
    <property type="entry name" value="ZSWIM3_N"/>
</dbReference>
<evidence type="ECO:0000256" key="10">
    <source>
        <dbReference type="ARBA" id="ARBA00044906"/>
    </source>
</evidence>
<proteinExistence type="inferred from homology"/>
<reference evidence="14" key="1">
    <citation type="submission" date="2023-01" db="EMBL/GenBank/DDBJ databases">
        <title>Key to firefly adult light organ development and bioluminescence: homeobox transcription factors regulate luciferase expression and transportation to peroxisome.</title>
        <authorList>
            <person name="Fu X."/>
        </authorList>
    </citation>
    <scope>NUCLEOTIDE SEQUENCE [LARGE SCALE GENOMIC DNA]</scope>
</reference>
<evidence type="ECO:0000313" key="13">
    <source>
        <dbReference type="EMBL" id="KAK4885262.1"/>
    </source>
</evidence>
<evidence type="ECO:0000256" key="4">
    <source>
        <dbReference type="ARBA" id="ARBA00011881"/>
    </source>
</evidence>
<dbReference type="PROSITE" id="PS00665">
    <property type="entry name" value="DHDPS_1"/>
    <property type="match status" value="1"/>
</dbReference>
<dbReference type="PANTHER" id="PTHR12128">
    <property type="entry name" value="DIHYDRODIPICOLINATE SYNTHASE"/>
    <property type="match status" value="1"/>
</dbReference>
<dbReference type="PRINTS" id="PR00146">
    <property type="entry name" value="DHPICSNTHASE"/>
</dbReference>
<dbReference type="EC" id="4.1.3.3" evidence="5"/>
<evidence type="ECO:0000259" key="12">
    <source>
        <dbReference type="Pfam" id="PF21599"/>
    </source>
</evidence>
<dbReference type="Gene3D" id="3.20.20.70">
    <property type="entry name" value="Aldolase class I"/>
    <property type="match status" value="1"/>
</dbReference>
<sequence length="485" mass="54125">MEDLEIGVRFPSYRVLMHYLEKFSEETQSKFWKRDARTIGASRSLGITKYLNPDIIYFEIKFTCVYGGMDFKTKGRNIRPRQPSLKTSGCPVYLRFKASQDGETLQLVAKNLNHNHELKPERKKRTGHDSSQNVEAKKHKQEKEDEEEVIEKTEFVEKESSPEKEMVDCVLQDENLKINVEYLKYQGLIAPVFTPFHDDLGRTLNLEVLPAYAQYLIDAGISGVLVNGTTGEGMSMSVEERKLVTEVWSQLCNQGQLHLMVQIGGASLPDVLELAQHAEQVGANSLLCLPELFHKPNTCEDLIRYLQIVSQAAPYTPLFYYHIPGLTGVNLNMGEFLRKITGEISTFSGIKFTSTVLDEGYAAVTANDGKYSVFLGADTVMAGAYALGFDSAIATTLNIFPQYGQQILQCIKDGNITEAQSKQSDLNSAIGIITKNGTWVPTMKIAMNLLTSLNVGPTREPLKSLTAVEESQMETELKGLSFITS</sequence>
<evidence type="ECO:0000256" key="8">
    <source>
        <dbReference type="ARBA" id="ARBA00023270"/>
    </source>
</evidence>
<evidence type="ECO:0000256" key="3">
    <source>
        <dbReference type="ARBA" id="ARBA00006324"/>
    </source>
</evidence>
<dbReference type="InterPro" id="IPR002220">
    <property type="entry name" value="DapA-like"/>
</dbReference>
<evidence type="ECO:0000256" key="5">
    <source>
        <dbReference type="ARBA" id="ARBA00012911"/>
    </source>
</evidence>
<dbReference type="InterPro" id="IPR013785">
    <property type="entry name" value="Aldolase_TIM"/>
</dbReference>
<keyword evidence="7" id="KW-0456">Lyase</keyword>
<keyword evidence="14" id="KW-1185">Reference proteome</keyword>
<dbReference type="SUPFAM" id="SSF51569">
    <property type="entry name" value="Aldolase"/>
    <property type="match status" value="1"/>
</dbReference>
<evidence type="ECO:0000256" key="11">
    <source>
        <dbReference type="SAM" id="MobiDB-lite"/>
    </source>
</evidence>
<evidence type="ECO:0000256" key="1">
    <source>
        <dbReference type="ARBA" id="ARBA00004496"/>
    </source>
</evidence>
<dbReference type="Pfam" id="PF21599">
    <property type="entry name" value="ZSWIM3_N"/>
    <property type="match status" value="1"/>
</dbReference>
<keyword evidence="8" id="KW-0704">Schiff base</keyword>
<dbReference type="InterPro" id="IPR020624">
    <property type="entry name" value="Schiff_base-form_aldolases_CS"/>
</dbReference>
<evidence type="ECO:0000256" key="6">
    <source>
        <dbReference type="ARBA" id="ARBA00022490"/>
    </source>
</evidence>
<dbReference type="GO" id="GO:0008747">
    <property type="term" value="F:N-acetylneuraminate lyase activity"/>
    <property type="evidence" value="ECO:0007669"/>
    <property type="project" value="UniProtKB-EC"/>
</dbReference>
<accession>A0AAN7Q7X3</accession>
<comment type="subcellular location">
    <subcellularLocation>
        <location evidence="1">Cytoplasm</location>
    </subcellularLocation>
</comment>
<dbReference type="Pfam" id="PF00701">
    <property type="entry name" value="DHDPS"/>
    <property type="match status" value="1"/>
</dbReference>
<comment type="similarity">
    <text evidence="3">Belongs to the DapA family. NanA subfamily.</text>
</comment>
<evidence type="ECO:0000256" key="7">
    <source>
        <dbReference type="ARBA" id="ARBA00023239"/>
    </source>
</evidence>
<dbReference type="AlphaFoldDB" id="A0AAN7Q7X3"/>
<evidence type="ECO:0000256" key="2">
    <source>
        <dbReference type="ARBA" id="ARBA00004878"/>
    </source>
</evidence>
<comment type="caution">
    <text evidence="13">The sequence shown here is derived from an EMBL/GenBank/DDBJ whole genome shotgun (WGS) entry which is preliminary data.</text>
</comment>
<organism evidence="13 14">
    <name type="scientific">Aquatica leii</name>
    <dbReference type="NCBI Taxonomy" id="1421715"/>
    <lineage>
        <taxon>Eukaryota</taxon>
        <taxon>Metazoa</taxon>
        <taxon>Ecdysozoa</taxon>
        <taxon>Arthropoda</taxon>
        <taxon>Hexapoda</taxon>
        <taxon>Insecta</taxon>
        <taxon>Pterygota</taxon>
        <taxon>Neoptera</taxon>
        <taxon>Endopterygota</taxon>
        <taxon>Coleoptera</taxon>
        <taxon>Polyphaga</taxon>
        <taxon>Elateriformia</taxon>
        <taxon>Elateroidea</taxon>
        <taxon>Lampyridae</taxon>
        <taxon>Luciolinae</taxon>
        <taxon>Aquatica</taxon>
    </lineage>
</organism>
<gene>
    <name evidence="13" type="ORF">RN001_001533</name>
</gene>
<comment type="catalytic activity">
    <reaction evidence="10">
        <text>aceneuramate = aldehydo-N-acetyl-D-mannosamine + pyruvate</text>
        <dbReference type="Rhea" id="RHEA:23296"/>
        <dbReference type="ChEBI" id="CHEBI:15361"/>
        <dbReference type="ChEBI" id="CHEBI:17122"/>
        <dbReference type="ChEBI" id="CHEBI:173083"/>
        <dbReference type="EC" id="4.1.3.3"/>
    </reaction>
</comment>